<dbReference type="Pfam" id="PF00990">
    <property type="entry name" value="GGDEF"/>
    <property type="match status" value="1"/>
</dbReference>
<dbReference type="Pfam" id="PF01590">
    <property type="entry name" value="GAF"/>
    <property type="match status" value="1"/>
</dbReference>
<proteinExistence type="predicted"/>
<dbReference type="InterPro" id="IPR029016">
    <property type="entry name" value="GAF-like_dom_sf"/>
</dbReference>
<feature type="transmembrane region" description="Helical" evidence="1">
    <location>
        <begin position="5"/>
        <end position="23"/>
    </location>
</feature>
<evidence type="ECO:0000313" key="5">
    <source>
        <dbReference type="Proteomes" id="UP001197247"/>
    </source>
</evidence>
<dbReference type="RefSeq" id="WP_214159196.1">
    <property type="nucleotide sequence ID" value="NZ_JAHBAY010000013.1"/>
</dbReference>
<keyword evidence="5" id="KW-1185">Reference proteome</keyword>
<dbReference type="SMART" id="SM00052">
    <property type="entry name" value="EAL"/>
    <property type="match status" value="1"/>
</dbReference>
<dbReference type="Gene3D" id="3.20.20.450">
    <property type="entry name" value="EAL domain"/>
    <property type="match status" value="1"/>
</dbReference>
<dbReference type="InterPro" id="IPR052155">
    <property type="entry name" value="Biofilm_reg_signaling"/>
</dbReference>
<dbReference type="PROSITE" id="PS50887">
    <property type="entry name" value="GGDEF"/>
    <property type="match status" value="1"/>
</dbReference>
<name>A0ABS5TNH4_9ACTN</name>
<evidence type="ECO:0000313" key="4">
    <source>
        <dbReference type="EMBL" id="MBT0772654.1"/>
    </source>
</evidence>
<feature type="transmembrane region" description="Helical" evidence="1">
    <location>
        <begin position="169"/>
        <end position="193"/>
    </location>
</feature>
<dbReference type="CDD" id="cd01949">
    <property type="entry name" value="GGDEF"/>
    <property type="match status" value="1"/>
</dbReference>
<dbReference type="SUPFAM" id="SSF55073">
    <property type="entry name" value="Nucleotide cyclase"/>
    <property type="match status" value="1"/>
</dbReference>
<feature type="domain" description="EAL" evidence="2">
    <location>
        <begin position="564"/>
        <end position="820"/>
    </location>
</feature>
<dbReference type="PANTHER" id="PTHR44757:SF2">
    <property type="entry name" value="BIOFILM ARCHITECTURE MAINTENANCE PROTEIN MBAA"/>
    <property type="match status" value="1"/>
</dbReference>
<evidence type="ECO:0000259" key="2">
    <source>
        <dbReference type="PROSITE" id="PS50883"/>
    </source>
</evidence>
<keyword evidence="1" id="KW-1133">Transmembrane helix</keyword>
<feature type="transmembrane region" description="Helical" evidence="1">
    <location>
        <begin position="104"/>
        <end position="127"/>
    </location>
</feature>
<reference evidence="4 5" key="1">
    <citation type="submission" date="2021-05" db="EMBL/GenBank/DDBJ databases">
        <title>Kineosporia and Streptomyces sp. nov. two new marine actinobacteria isolated from Coral.</title>
        <authorList>
            <person name="Buangrab K."/>
            <person name="Sutthacheep M."/>
            <person name="Yeemin T."/>
            <person name="Harunari E."/>
            <person name="Igarashi Y."/>
            <person name="Kanchanasin P."/>
            <person name="Tanasupawat S."/>
            <person name="Phongsopitanun W."/>
        </authorList>
    </citation>
    <scope>NUCLEOTIDE SEQUENCE [LARGE SCALE GENOMIC DNA]</scope>
    <source>
        <strain evidence="4 5">J2-2</strain>
    </source>
</reference>
<keyword evidence="1" id="KW-0812">Transmembrane</keyword>
<accession>A0ABS5TNH4</accession>
<feature type="transmembrane region" description="Helical" evidence="1">
    <location>
        <begin position="35"/>
        <end position="54"/>
    </location>
</feature>
<protein>
    <submittedName>
        <fullName evidence="4">EAL domain-containing protein</fullName>
    </submittedName>
</protein>
<dbReference type="NCBIfam" id="TIGR00254">
    <property type="entry name" value="GGDEF"/>
    <property type="match status" value="1"/>
</dbReference>
<dbReference type="Gene3D" id="3.30.70.270">
    <property type="match status" value="1"/>
</dbReference>
<dbReference type="Proteomes" id="UP001197247">
    <property type="component" value="Unassembled WGS sequence"/>
</dbReference>
<dbReference type="InterPro" id="IPR029787">
    <property type="entry name" value="Nucleotide_cyclase"/>
</dbReference>
<dbReference type="InterPro" id="IPR043128">
    <property type="entry name" value="Rev_trsase/Diguanyl_cyclase"/>
</dbReference>
<feature type="transmembrane region" description="Helical" evidence="1">
    <location>
        <begin position="139"/>
        <end position="157"/>
    </location>
</feature>
<evidence type="ECO:0000259" key="3">
    <source>
        <dbReference type="PROSITE" id="PS50887"/>
    </source>
</evidence>
<feature type="domain" description="GGDEF" evidence="3">
    <location>
        <begin position="424"/>
        <end position="556"/>
    </location>
</feature>
<dbReference type="InterPro" id="IPR001633">
    <property type="entry name" value="EAL_dom"/>
</dbReference>
<keyword evidence="1" id="KW-0472">Membrane</keyword>
<dbReference type="PROSITE" id="PS50883">
    <property type="entry name" value="EAL"/>
    <property type="match status" value="1"/>
</dbReference>
<dbReference type="SMART" id="SM00267">
    <property type="entry name" value="GGDEF"/>
    <property type="match status" value="1"/>
</dbReference>
<dbReference type="Pfam" id="PF00563">
    <property type="entry name" value="EAL"/>
    <property type="match status" value="1"/>
</dbReference>
<dbReference type="PANTHER" id="PTHR44757">
    <property type="entry name" value="DIGUANYLATE CYCLASE DGCP"/>
    <property type="match status" value="1"/>
</dbReference>
<dbReference type="SMART" id="SM00065">
    <property type="entry name" value="GAF"/>
    <property type="match status" value="1"/>
</dbReference>
<organism evidence="4 5">
    <name type="scientific">Kineosporia corallincola</name>
    <dbReference type="NCBI Taxonomy" id="2835133"/>
    <lineage>
        <taxon>Bacteria</taxon>
        <taxon>Bacillati</taxon>
        <taxon>Actinomycetota</taxon>
        <taxon>Actinomycetes</taxon>
        <taxon>Kineosporiales</taxon>
        <taxon>Kineosporiaceae</taxon>
        <taxon>Kineosporia</taxon>
    </lineage>
</organism>
<dbReference type="Gene3D" id="3.30.450.40">
    <property type="match status" value="1"/>
</dbReference>
<dbReference type="SUPFAM" id="SSF141868">
    <property type="entry name" value="EAL domain-like"/>
    <property type="match status" value="1"/>
</dbReference>
<dbReference type="CDD" id="cd01948">
    <property type="entry name" value="EAL"/>
    <property type="match status" value="1"/>
</dbReference>
<evidence type="ECO:0000256" key="1">
    <source>
        <dbReference type="SAM" id="Phobius"/>
    </source>
</evidence>
<dbReference type="InterPro" id="IPR000160">
    <property type="entry name" value="GGDEF_dom"/>
</dbReference>
<dbReference type="SUPFAM" id="SSF55781">
    <property type="entry name" value="GAF domain-like"/>
    <property type="match status" value="1"/>
</dbReference>
<comment type="caution">
    <text evidence="4">The sequence shown here is derived from an EMBL/GenBank/DDBJ whole genome shotgun (WGS) entry which is preliminary data.</text>
</comment>
<dbReference type="EMBL" id="JAHBAY010000013">
    <property type="protein sequence ID" value="MBT0772654.1"/>
    <property type="molecule type" value="Genomic_DNA"/>
</dbReference>
<gene>
    <name evidence="4" type="ORF">KIH74_27165</name>
</gene>
<sequence length="864" mass="91765">MAHALTALGVLVVVLTGLVPLWLGRPAELAGLSTLPWWLFAIAFTVTDACGMTVGIRGRRYAITLGGIPLAAGLYLSDPGPLLLGRLLGGLLVAAWFRRQRLRALAGSAVAVIAGTTVAELLFRSLVLDHALLGHTGRAMTLVVVGASVLAESLLLLRVRPVPGPGPEAARLLGCVLVTGVIGAAIGLIPVLSVDRGEIVLPGVVLGPALVVGFRAFALLSERHARLSRLYELSDVLARTPEPARAVPLVLERSADLLNARYAELVLNDDLLVPWDRSRPGHRMWVLRAGEPVTGPRSAACAMFALPFPPAGPLLVRGTDATESAFLRERGIGQAALVPLRIGDRAVGHLVVGERGGGERGFTAPDLALLETVAGRAALALGNGHELERLQFEARHDELTGLPNRLDFRAQLDEAVEDLFTDGRQCAVMLLDFNGFKAINDTLGHHAGDALLRELAGRLRKVAGRGVTIARLGGDEFAVLAPGMGDGAARALARRLLSAFDEPVTVDGNELRVGGSLGVAVGPEQGDTGAELLRLADVAMYVAKAAGGGYRMFTRAMDLPTSRVQALGTALREALEAGRIGIAVQPLVDLADGEVYALEALARWQHPELGEVPPEEFFAAAERSGLVSELSRTVLDQALAGARDWLDTGRQVRVAINLAPGWLADPTLPDQITTALETHDVPADLLYLEFSEADVIDQPETGHGGLTALSRLRALGVRLSVDDFGTGYSSLTFLSKLPVDQIKIDRSYVQDLRSGIRGRAVVQSIIDVGRNLGLEVVAEGVADAHTRIELRRMGCEFGQGYYFDAPMAVEDLAWRDDAQAPRVAGFGPWRLAFPPSPRRTQQVLGPLDTLAECSSPTPTPPSVP</sequence>
<dbReference type="InterPro" id="IPR003018">
    <property type="entry name" value="GAF"/>
</dbReference>
<dbReference type="InterPro" id="IPR035919">
    <property type="entry name" value="EAL_sf"/>
</dbReference>